<comment type="caution">
    <text evidence="1">The sequence shown here is derived from an EMBL/GenBank/DDBJ whole genome shotgun (WGS) entry which is preliminary data.</text>
</comment>
<reference evidence="2" key="1">
    <citation type="journal article" date="2013" name="Mol. Plant Microbe Interact.">
        <title>Global aspects of pacC regulation of pathogenicity genes in Colletotrichum gloeosporioides as revealed by transcriptome analysis.</title>
        <authorList>
            <person name="Alkan N."/>
            <person name="Meng X."/>
            <person name="Friedlander G."/>
            <person name="Reuveni E."/>
            <person name="Sukno S."/>
            <person name="Sherman A."/>
            <person name="Thon M."/>
            <person name="Fluhr R."/>
            <person name="Prusky D."/>
        </authorList>
    </citation>
    <scope>NUCLEOTIDE SEQUENCE [LARGE SCALE GENOMIC DNA]</scope>
    <source>
        <strain evidence="2">Cg-14</strain>
    </source>
</reference>
<dbReference type="HOGENOM" id="CLU_3438350_0_0_1"/>
<dbReference type="Proteomes" id="UP000015530">
    <property type="component" value="Unassembled WGS sequence"/>
</dbReference>
<gene>
    <name evidence="1" type="ORF">CGLO_09824</name>
</gene>
<dbReference type="EMBL" id="AMYD01001974">
    <property type="protein sequence ID" value="EQB50708.1"/>
    <property type="molecule type" value="Genomic_DNA"/>
</dbReference>
<sequence length="10" mass="1238">MEVSEFVRLE</sequence>
<evidence type="ECO:0000313" key="2">
    <source>
        <dbReference type="Proteomes" id="UP000015530"/>
    </source>
</evidence>
<name>T0KCP0_COLGC</name>
<organism evidence="1 2">
    <name type="scientific">Colletotrichum gloeosporioides (strain Cg-14)</name>
    <name type="common">Anthracnose fungus</name>
    <name type="synonym">Glomerella cingulata</name>
    <dbReference type="NCBI Taxonomy" id="1237896"/>
    <lineage>
        <taxon>Eukaryota</taxon>
        <taxon>Fungi</taxon>
        <taxon>Dikarya</taxon>
        <taxon>Ascomycota</taxon>
        <taxon>Pezizomycotina</taxon>
        <taxon>Sordariomycetes</taxon>
        <taxon>Hypocreomycetidae</taxon>
        <taxon>Glomerellales</taxon>
        <taxon>Glomerellaceae</taxon>
        <taxon>Colletotrichum</taxon>
        <taxon>Colletotrichum gloeosporioides species complex</taxon>
    </lineage>
</organism>
<evidence type="ECO:0000313" key="1">
    <source>
        <dbReference type="EMBL" id="EQB50708.1"/>
    </source>
</evidence>
<proteinExistence type="predicted"/>
<accession>T0KCP0</accession>
<protein>
    <submittedName>
        <fullName evidence="1">Uncharacterized protein</fullName>
    </submittedName>
</protein>